<dbReference type="Proteomes" id="UP000785679">
    <property type="component" value="Unassembled WGS sequence"/>
</dbReference>
<evidence type="ECO:0000313" key="2">
    <source>
        <dbReference type="Proteomes" id="UP000785679"/>
    </source>
</evidence>
<reference evidence="1" key="1">
    <citation type="submission" date="2019-06" db="EMBL/GenBank/DDBJ databases">
        <authorList>
            <person name="Zheng W."/>
        </authorList>
    </citation>
    <scope>NUCLEOTIDE SEQUENCE</scope>
    <source>
        <strain evidence="1">QDHG01</strain>
    </source>
</reference>
<dbReference type="EMBL" id="RRYP01009975">
    <property type="protein sequence ID" value="TNV78703.1"/>
    <property type="molecule type" value="Genomic_DNA"/>
</dbReference>
<gene>
    <name evidence="1" type="ORF">FGO68_gene8235</name>
</gene>
<organism evidence="1 2">
    <name type="scientific">Halteria grandinella</name>
    <dbReference type="NCBI Taxonomy" id="5974"/>
    <lineage>
        <taxon>Eukaryota</taxon>
        <taxon>Sar</taxon>
        <taxon>Alveolata</taxon>
        <taxon>Ciliophora</taxon>
        <taxon>Intramacronucleata</taxon>
        <taxon>Spirotrichea</taxon>
        <taxon>Stichotrichia</taxon>
        <taxon>Sporadotrichida</taxon>
        <taxon>Halteriidae</taxon>
        <taxon>Halteria</taxon>
    </lineage>
</organism>
<dbReference type="AlphaFoldDB" id="A0A8J8NPK4"/>
<protein>
    <submittedName>
        <fullName evidence="1">Uncharacterized protein</fullName>
    </submittedName>
</protein>
<name>A0A8J8NPK4_HALGN</name>
<comment type="caution">
    <text evidence="1">The sequence shown here is derived from an EMBL/GenBank/DDBJ whole genome shotgun (WGS) entry which is preliminary data.</text>
</comment>
<evidence type="ECO:0000313" key="1">
    <source>
        <dbReference type="EMBL" id="TNV78703.1"/>
    </source>
</evidence>
<proteinExistence type="predicted"/>
<keyword evidence="2" id="KW-1185">Reference proteome</keyword>
<sequence length="430" mass="48098">MRLLISLVSLDRQHLLFKIKMKSISRILSTAALVIVGLMLGQASARKVLLESTFVNEGHPELSSPLVQDQQFQIGSSSYYWRLDMTPPILRVGWQTDQSANSKDLTFSLDNRKYRANPRLADASVSNLLNGDGTTLITNLKAPYFPSSTGYIDRAQVGAVLTTPAPPTPPTDFDPAYTPAAQKYQYWAVKFKPYVETQFVMTNKIYLDQILQIDFTFNLESFKAYLWGDAAVWYQYDSTNPENPADSGWTTNYRNYFMCTDSGITVKPILMSINLSIKLRNCYKTLIQSLTDWSNWTKIGPNTAFFGILDYCKASEAESVTIFSWNPVSSDYNYPFWGNTDNGNPQIDWEGMETGTVDTANRWKFDYCNQLVGNDYDLNQGGKFGDLYCAAAAAPGSNTWKIFSEAQTAAGSVSAATAYYDRTISSASCV</sequence>
<accession>A0A8J8NPK4</accession>